<comment type="subcellular location">
    <subcellularLocation>
        <location evidence="1">Secreted</location>
    </subcellularLocation>
</comment>
<keyword evidence="3" id="KW-0645">Protease</keyword>
<keyword evidence="4" id="KW-0378">Hydrolase</keyword>
<gene>
    <name evidence="9" type="ORF">H4R26_004272</name>
</gene>
<dbReference type="OrthoDB" id="6380398at2759"/>
<dbReference type="SMART" id="SM00020">
    <property type="entry name" value="Tryp_SPc"/>
    <property type="match status" value="1"/>
</dbReference>
<feature type="signal peptide" evidence="7">
    <location>
        <begin position="1"/>
        <end position="17"/>
    </location>
</feature>
<dbReference type="InterPro" id="IPR018114">
    <property type="entry name" value="TRYPSIN_HIS"/>
</dbReference>
<dbReference type="Gene3D" id="2.40.10.10">
    <property type="entry name" value="Trypsin-like serine proteases"/>
    <property type="match status" value="1"/>
</dbReference>
<dbReference type="PANTHER" id="PTHR24264">
    <property type="entry name" value="TRYPSIN-RELATED"/>
    <property type="match status" value="1"/>
</dbReference>
<name>A0A9W8EHR1_9FUNG</name>
<evidence type="ECO:0000256" key="6">
    <source>
        <dbReference type="SAM" id="MobiDB-lite"/>
    </source>
</evidence>
<dbReference type="CDD" id="cd00190">
    <property type="entry name" value="Tryp_SPc"/>
    <property type="match status" value="1"/>
</dbReference>
<dbReference type="InterPro" id="IPR050127">
    <property type="entry name" value="Serine_Proteases_S1"/>
</dbReference>
<keyword evidence="10" id="KW-1185">Reference proteome</keyword>
<feature type="domain" description="Peptidase S1" evidence="8">
    <location>
        <begin position="27"/>
        <end position="272"/>
    </location>
</feature>
<dbReference type="PRINTS" id="PR00722">
    <property type="entry name" value="CHYMOTRYPSIN"/>
</dbReference>
<evidence type="ECO:0000256" key="4">
    <source>
        <dbReference type="ARBA" id="ARBA00022801"/>
    </source>
</evidence>
<keyword evidence="5" id="KW-1015">Disulfide bond</keyword>
<reference evidence="9" key="1">
    <citation type="submission" date="2022-07" db="EMBL/GenBank/DDBJ databases">
        <title>Phylogenomic reconstructions and comparative analyses of Kickxellomycotina fungi.</title>
        <authorList>
            <person name="Reynolds N.K."/>
            <person name="Stajich J.E."/>
            <person name="Barry K."/>
            <person name="Grigoriev I.V."/>
            <person name="Crous P."/>
            <person name="Smith M.E."/>
        </authorList>
    </citation>
    <scope>NUCLEOTIDE SEQUENCE</scope>
    <source>
        <strain evidence="9">IMI 214461</strain>
    </source>
</reference>
<dbReference type="InterPro" id="IPR043504">
    <property type="entry name" value="Peptidase_S1_PA_chymotrypsin"/>
</dbReference>
<keyword evidence="2" id="KW-0964">Secreted</keyword>
<dbReference type="AlphaFoldDB" id="A0A9W8EHR1"/>
<dbReference type="Pfam" id="PF00089">
    <property type="entry name" value="Trypsin"/>
    <property type="match status" value="1"/>
</dbReference>
<evidence type="ECO:0000256" key="3">
    <source>
        <dbReference type="ARBA" id="ARBA00022670"/>
    </source>
</evidence>
<dbReference type="GO" id="GO:0005615">
    <property type="term" value="C:extracellular space"/>
    <property type="evidence" value="ECO:0007669"/>
    <property type="project" value="TreeGrafter"/>
</dbReference>
<proteinExistence type="predicted"/>
<dbReference type="GO" id="GO:0006508">
    <property type="term" value="P:proteolysis"/>
    <property type="evidence" value="ECO:0007669"/>
    <property type="project" value="UniProtKB-KW"/>
</dbReference>
<dbReference type="EMBL" id="JANBQF010000437">
    <property type="protein sequence ID" value="KAJ2001175.1"/>
    <property type="molecule type" value="Genomic_DNA"/>
</dbReference>
<sequence length="337" mass="34856">MKALLSLAALLAATTNAVPMEHLDKRIISGGVVPAGTYPFAVRLNIQRGEDDFLCGGSLILNNYVVTAAHCMVDSDTNSIAQPQTVSVCYGSNQVAEQTCVVAQDVIVNKNYNPETISNDIALIRINPLTLKSGSVATVPVYTGQLSENMTLTTMGWGKTSNNSTVLPASLMSVNIEIGSAKDCKIANPSYASANGPEVCSANALTPGKDSCQGDSGSPTIVTSNGVVYLAALTSSGTDPSNPGSADCATSDGLAFYTHVNYFMSFITANTNQTTSTFTGSQTTQTSNSSLTNPSPTSLSSGDDSTTKTSSAQASVVMCHANTLMLSLLATAFAILL</sequence>
<dbReference type="GO" id="GO:0004252">
    <property type="term" value="F:serine-type endopeptidase activity"/>
    <property type="evidence" value="ECO:0007669"/>
    <property type="project" value="InterPro"/>
</dbReference>
<organism evidence="9 10">
    <name type="scientific">Coemansia thaxteri</name>
    <dbReference type="NCBI Taxonomy" id="2663907"/>
    <lineage>
        <taxon>Eukaryota</taxon>
        <taxon>Fungi</taxon>
        <taxon>Fungi incertae sedis</taxon>
        <taxon>Zoopagomycota</taxon>
        <taxon>Kickxellomycotina</taxon>
        <taxon>Kickxellomycetes</taxon>
        <taxon>Kickxellales</taxon>
        <taxon>Kickxellaceae</taxon>
        <taxon>Coemansia</taxon>
    </lineage>
</organism>
<feature type="chain" id="PRO_5040764587" description="Peptidase S1 domain-containing protein" evidence="7">
    <location>
        <begin position="18"/>
        <end position="337"/>
    </location>
</feature>
<feature type="region of interest" description="Disordered" evidence="6">
    <location>
        <begin position="277"/>
        <end position="306"/>
    </location>
</feature>
<dbReference type="PROSITE" id="PS50240">
    <property type="entry name" value="TRYPSIN_DOM"/>
    <property type="match status" value="1"/>
</dbReference>
<evidence type="ECO:0000256" key="2">
    <source>
        <dbReference type="ARBA" id="ARBA00022525"/>
    </source>
</evidence>
<dbReference type="PANTHER" id="PTHR24264:SF15">
    <property type="entry name" value="RIKEN CDNA 2210010C04 GENE"/>
    <property type="match status" value="1"/>
</dbReference>
<dbReference type="InterPro" id="IPR009003">
    <property type="entry name" value="Peptidase_S1_PA"/>
</dbReference>
<protein>
    <recommendedName>
        <fullName evidence="8">Peptidase S1 domain-containing protein</fullName>
    </recommendedName>
</protein>
<accession>A0A9W8EHR1</accession>
<keyword evidence="7" id="KW-0732">Signal</keyword>
<comment type="caution">
    <text evidence="9">The sequence shown here is derived from an EMBL/GenBank/DDBJ whole genome shotgun (WGS) entry which is preliminary data.</text>
</comment>
<evidence type="ECO:0000259" key="8">
    <source>
        <dbReference type="PROSITE" id="PS50240"/>
    </source>
</evidence>
<dbReference type="InterPro" id="IPR001314">
    <property type="entry name" value="Peptidase_S1A"/>
</dbReference>
<dbReference type="Proteomes" id="UP001150907">
    <property type="component" value="Unassembled WGS sequence"/>
</dbReference>
<dbReference type="PROSITE" id="PS00134">
    <property type="entry name" value="TRYPSIN_HIS"/>
    <property type="match status" value="1"/>
</dbReference>
<dbReference type="SUPFAM" id="SSF50494">
    <property type="entry name" value="Trypsin-like serine proteases"/>
    <property type="match status" value="1"/>
</dbReference>
<evidence type="ECO:0000256" key="5">
    <source>
        <dbReference type="ARBA" id="ARBA00023157"/>
    </source>
</evidence>
<evidence type="ECO:0000313" key="9">
    <source>
        <dbReference type="EMBL" id="KAJ2001175.1"/>
    </source>
</evidence>
<dbReference type="InterPro" id="IPR001254">
    <property type="entry name" value="Trypsin_dom"/>
</dbReference>
<evidence type="ECO:0000256" key="7">
    <source>
        <dbReference type="SAM" id="SignalP"/>
    </source>
</evidence>
<evidence type="ECO:0000256" key="1">
    <source>
        <dbReference type="ARBA" id="ARBA00004613"/>
    </source>
</evidence>
<evidence type="ECO:0000313" key="10">
    <source>
        <dbReference type="Proteomes" id="UP001150907"/>
    </source>
</evidence>